<name>A0ABW4HB56_9FLAO</name>
<accession>A0ABW4HB56</accession>
<protein>
    <submittedName>
        <fullName evidence="1">Uncharacterized protein</fullName>
    </submittedName>
</protein>
<evidence type="ECO:0000313" key="1">
    <source>
        <dbReference type="EMBL" id="MFD1602337.1"/>
    </source>
</evidence>
<organism evidence="1 2">
    <name type="scientific">Flavobacterium artemisiae</name>
    <dbReference type="NCBI Taxonomy" id="2126556"/>
    <lineage>
        <taxon>Bacteria</taxon>
        <taxon>Pseudomonadati</taxon>
        <taxon>Bacteroidota</taxon>
        <taxon>Flavobacteriia</taxon>
        <taxon>Flavobacteriales</taxon>
        <taxon>Flavobacteriaceae</taxon>
        <taxon>Flavobacterium</taxon>
    </lineage>
</organism>
<evidence type="ECO:0000313" key="2">
    <source>
        <dbReference type="Proteomes" id="UP001597138"/>
    </source>
</evidence>
<comment type="caution">
    <text evidence="1">The sequence shown here is derived from an EMBL/GenBank/DDBJ whole genome shotgun (WGS) entry which is preliminary data.</text>
</comment>
<gene>
    <name evidence="1" type="ORF">ACFSC2_06230</name>
</gene>
<reference evidence="2" key="1">
    <citation type="journal article" date="2019" name="Int. J. Syst. Evol. Microbiol.">
        <title>The Global Catalogue of Microorganisms (GCM) 10K type strain sequencing project: providing services to taxonomists for standard genome sequencing and annotation.</title>
        <authorList>
            <consortium name="The Broad Institute Genomics Platform"/>
            <consortium name="The Broad Institute Genome Sequencing Center for Infectious Disease"/>
            <person name="Wu L."/>
            <person name="Ma J."/>
        </authorList>
    </citation>
    <scope>NUCLEOTIDE SEQUENCE [LARGE SCALE GENOMIC DNA]</scope>
    <source>
        <strain evidence="2">CCUG 70865</strain>
    </source>
</reference>
<keyword evidence="2" id="KW-1185">Reference proteome</keyword>
<dbReference type="RefSeq" id="WP_379817712.1">
    <property type="nucleotide sequence ID" value="NZ_JBHUDZ010000007.1"/>
</dbReference>
<sequence>MLDNELIRYIKSNYLNFFNKEERLIYNSILNSQKLSKLSLEAKEIFSQNIEDFRCNNLQKEEENLFFEKVIFRIISEEKVYINRCPYCGTLARTPYAERAKCGHSWYNPNVKDK</sequence>
<dbReference type="Proteomes" id="UP001597138">
    <property type="component" value="Unassembled WGS sequence"/>
</dbReference>
<proteinExistence type="predicted"/>
<dbReference type="EMBL" id="JBHUDZ010000007">
    <property type="protein sequence ID" value="MFD1602337.1"/>
    <property type="molecule type" value="Genomic_DNA"/>
</dbReference>